<proteinExistence type="inferred from homology"/>
<comment type="caution">
    <text evidence="2">The sequence shown here is derived from an EMBL/GenBank/DDBJ whole genome shotgun (WGS) entry which is preliminary data.</text>
</comment>
<sequence>MSARGWRLLGGWALALLLALAFAALGRWQLARMHEKEHMLAAAAQARSQAQAQPRPLLLASDPARVQAYDWAEGRGVLADATVWLDNQQREGRVGVRMYCVLLPEDGAQPLLVDAGWWPLGGDRALPAPGCPRMVDQAVRGLLAPPPAEGLAYGAPLARQADGRWLAVRLDLPAIAAALGLRTRIAPRVLRLDPAHRQGDTGVMLAPGQRDLDILPNTLTPERHLGYAVQWFGLALAALVTAIVLTIRSRSR</sequence>
<dbReference type="PROSITE" id="PS50895">
    <property type="entry name" value="SURF1"/>
    <property type="match status" value="1"/>
</dbReference>
<evidence type="ECO:0000256" key="1">
    <source>
        <dbReference type="RuleBase" id="RU363076"/>
    </source>
</evidence>
<keyword evidence="1" id="KW-1133">Transmembrane helix</keyword>
<gene>
    <name evidence="2" type="ORF">EDC34_11316</name>
</gene>
<dbReference type="RefSeq" id="WP_114961079.1">
    <property type="nucleotide sequence ID" value="NZ_MSZW01000015.1"/>
</dbReference>
<comment type="caution">
    <text evidence="1">Lacks conserved residue(s) required for the propagation of feature annotation.</text>
</comment>
<reference evidence="2 3" key="1">
    <citation type="submission" date="2019-03" db="EMBL/GenBank/DDBJ databases">
        <title>Genomic Encyclopedia of Type Strains, Phase IV (KMG-IV): sequencing the most valuable type-strain genomes for metagenomic binning, comparative biology and taxonomic classification.</title>
        <authorList>
            <person name="Goeker M."/>
        </authorList>
    </citation>
    <scope>NUCLEOTIDE SEQUENCE [LARGE SCALE GENOMIC DNA]</scope>
    <source>
        <strain evidence="2 3">DSM 13605</strain>
    </source>
</reference>
<keyword evidence="1" id="KW-0472">Membrane</keyword>
<evidence type="ECO:0000313" key="2">
    <source>
        <dbReference type="EMBL" id="TCT20057.1"/>
    </source>
</evidence>
<comment type="subcellular location">
    <subcellularLocation>
        <location evidence="1">Cell membrane</location>
        <topology evidence="1">Multi-pass membrane protein</topology>
    </subcellularLocation>
</comment>
<evidence type="ECO:0000313" key="3">
    <source>
        <dbReference type="Proteomes" id="UP000295414"/>
    </source>
</evidence>
<dbReference type="InterPro" id="IPR002994">
    <property type="entry name" value="Surf1/Shy1"/>
</dbReference>
<name>A0A4R3MWD7_9GAMM</name>
<dbReference type="Pfam" id="PF02104">
    <property type="entry name" value="SURF1"/>
    <property type="match status" value="1"/>
</dbReference>
<dbReference type="CDD" id="cd06662">
    <property type="entry name" value="SURF1"/>
    <property type="match status" value="1"/>
</dbReference>
<keyword evidence="3" id="KW-1185">Reference proteome</keyword>
<protein>
    <recommendedName>
        <fullName evidence="1">SURF1-like protein</fullName>
    </recommendedName>
</protein>
<accession>A0A4R3MWD7</accession>
<dbReference type="GO" id="GO:0005886">
    <property type="term" value="C:plasma membrane"/>
    <property type="evidence" value="ECO:0007669"/>
    <property type="project" value="UniProtKB-SubCell"/>
</dbReference>
<dbReference type="OrthoDB" id="9789940at2"/>
<organism evidence="2 3">
    <name type="scientific">Thermomonas haemolytica</name>
    <dbReference type="NCBI Taxonomy" id="141949"/>
    <lineage>
        <taxon>Bacteria</taxon>
        <taxon>Pseudomonadati</taxon>
        <taxon>Pseudomonadota</taxon>
        <taxon>Gammaproteobacteria</taxon>
        <taxon>Lysobacterales</taxon>
        <taxon>Lysobacteraceae</taxon>
        <taxon>Thermomonas</taxon>
    </lineage>
</organism>
<comment type="similarity">
    <text evidence="1">Belongs to the SURF1 family.</text>
</comment>
<feature type="transmembrane region" description="Helical" evidence="1">
    <location>
        <begin position="225"/>
        <end position="247"/>
    </location>
</feature>
<keyword evidence="1" id="KW-0812">Transmembrane</keyword>
<dbReference type="Proteomes" id="UP000295414">
    <property type="component" value="Unassembled WGS sequence"/>
</dbReference>
<keyword evidence="1" id="KW-1003">Cell membrane</keyword>
<dbReference type="EMBL" id="SMAP01000013">
    <property type="protein sequence ID" value="TCT20057.1"/>
    <property type="molecule type" value="Genomic_DNA"/>
</dbReference>
<dbReference type="AlphaFoldDB" id="A0A4R3MWD7"/>